<organism evidence="2 3">
    <name type="scientific">Eumeta variegata</name>
    <name type="common">Bagworm moth</name>
    <name type="synonym">Eumeta japonica</name>
    <dbReference type="NCBI Taxonomy" id="151549"/>
    <lineage>
        <taxon>Eukaryota</taxon>
        <taxon>Metazoa</taxon>
        <taxon>Ecdysozoa</taxon>
        <taxon>Arthropoda</taxon>
        <taxon>Hexapoda</taxon>
        <taxon>Insecta</taxon>
        <taxon>Pterygota</taxon>
        <taxon>Neoptera</taxon>
        <taxon>Endopterygota</taxon>
        <taxon>Lepidoptera</taxon>
        <taxon>Glossata</taxon>
        <taxon>Ditrysia</taxon>
        <taxon>Tineoidea</taxon>
        <taxon>Psychidae</taxon>
        <taxon>Oiketicinae</taxon>
        <taxon>Eumeta</taxon>
    </lineage>
</organism>
<dbReference type="Proteomes" id="UP000299102">
    <property type="component" value="Unassembled WGS sequence"/>
</dbReference>
<keyword evidence="1" id="KW-0732">Signal</keyword>
<feature type="chain" id="PRO_5020025479" evidence="1">
    <location>
        <begin position="18"/>
        <end position="161"/>
    </location>
</feature>
<dbReference type="AlphaFoldDB" id="A0A4C1ZBB9"/>
<dbReference type="EMBL" id="BGZK01001646">
    <property type="protein sequence ID" value="GBP83885.1"/>
    <property type="molecule type" value="Genomic_DNA"/>
</dbReference>
<name>A0A4C1ZBB9_EUMVA</name>
<sequence length="161" mass="17648">MTLIAIVLSNPISLLVSMPIRLTLDVDGGPAFNFEPGLDLTTPNAVHHNLRKDLKFRSGTCATLEEIKLWNLFVYRDKSDRAENSLKAAEWSGTREQFDFVAIPIVQEAGGAGAGPGASSPRRSIADQYLRNVPVMIAVRKNVAIITLLTGSFGKKRNDRK</sequence>
<evidence type="ECO:0000313" key="3">
    <source>
        <dbReference type="Proteomes" id="UP000299102"/>
    </source>
</evidence>
<protein>
    <submittedName>
        <fullName evidence="2">Uncharacterized protein</fullName>
    </submittedName>
</protein>
<keyword evidence="3" id="KW-1185">Reference proteome</keyword>
<reference evidence="2 3" key="1">
    <citation type="journal article" date="2019" name="Commun. Biol.">
        <title>The bagworm genome reveals a unique fibroin gene that provides high tensile strength.</title>
        <authorList>
            <person name="Kono N."/>
            <person name="Nakamura H."/>
            <person name="Ohtoshi R."/>
            <person name="Tomita M."/>
            <person name="Numata K."/>
            <person name="Arakawa K."/>
        </authorList>
    </citation>
    <scope>NUCLEOTIDE SEQUENCE [LARGE SCALE GENOMIC DNA]</scope>
</reference>
<comment type="caution">
    <text evidence="2">The sequence shown here is derived from an EMBL/GenBank/DDBJ whole genome shotgun (WGS) entry which is preliminary data.</text>
</comment>
<gene>
    <name evidence="2" type="ORF">EVAR_58507_1</name>
</gene>
<evidence type="ECO:0000256" key="1">
    <source>
        <dbReference type="SAM" id="SignalP"/>
    </source>
</evidence>
<feature type="signal peptide" evidence="1">
    <location>
        <begin position="1"/>
        <end position="17"/>
    </location>
</feature>
<accession>A0A4C1ZBB9</accession>
<evidence type="ECO:0000313" key="2">
    <source>
        <dbReference type="EMBL" id="GBP83885.1"/>
    </source>
</evidence>
<proteinExistence type="predicted"/>